<sequence>MVSILRKVEWVRVAGKWTKMSIMGTNISEENLRLEEHNNDNRVVILMIPGNPGNEGFYAHFGREVLKNLIENDQKEKKNQDNQYLFYTVSSLNHVRMPIHLDDGEHRNHDRFSLEEQVSHKLSFVKEHLPRGKKLYILGHSIGSYMMLRILPEVINAGFNVEKAVGLFPTIQHMATSPNGKRLQGTLATLQRHDWLTKMISWWVDYLPSSIKKYLVGLNLRHPNIWTGKDGWLYWRSLRKRQIEQNRRIQNLKTKFLHLQNSPRRKEMNKYSSFFTTFISSKYHRVRGVMVSMDAFQAFDGGHSMLERLGDEQVTLDEDDCEHAFVISEGDVMARNVIKYFG</sequence>
<accession>A0A8R1ICA8</accession>
<dbReference type="InterPro" id="IPR019363">
    <property type="entry name" value="LDAH"/>
</dbReference>
<name>A0A8R1ICA8_CAEJA</name>
<dbReference type="Proteomes" id="UP000005237">
    <property type="component" value="Unassembled WGS sequence"/>
</dbReference>
<reference evidence="6" key="1">
    <citation type="submission" date="2010-08" db="EMBL/GenBank/DDBJ databases">
        <authorList>
            <consortium name="Caenorhabditis japonica Sequencing Consortium"/>
            <person name="Wilson R.K."/>
        </authorList>
    </citation>
    <scope>NUCLEOTIDE SEQUENCE [LARGE SCALE GENOMIC DNA]</scope>
    <source>
        <strain evidence="6">DF5081</strain>
    </source>
</reference>
<dbReference type="Gene3D" id="3.40.50.1820">
    <property type="entry name" value="alpha/beta hydrolase"/>
    <property type="match status" value="1"/>
</dbReference>
<dbReference type="GO" id="GO:0005811">
    <property type="term" value="C:lipid droplet"/>
    <property type="evidence" value="ECO:0007669"/>
    <property type="project" value="InterPro"/>
</dbReference>
<dbReference type="InterPro" id="IPR029058">
    <property type="entry name" value="AB_hydrolase_fold"/>
</dbReference>
<protein>
    <recommendedName>
        <fullName evidence="1">Lipid droplet-associated hydrolase</fullName>
        <ecNumber evidence="3">3.1.1.13</ecNumber>
    </recommendedName>
    <alternativeName>
        <fullName evidence="2">Lipid droplet-associated serine hydrolase</fullName>
    </alternativeName>
</protein>
<dbReference type="AlphaFoldDB" id="A0A8R1ICA8"/>
<organism evidence="5 6">
    <name type="scientific">Caenorhabditis japonica</name>
    <dbReference type="NCBI Taxonomy" id="281687"/>
    <lineage>
        <taxon>Eukaryota</taxon>
        <taxon>Metazoa</taxon>
        <taxon>Ecdysozoa</taxon>
        <taxon>Nematoda</taxon>
        <taxon>Chromadorea</taxon>
        <taxon>Rhabditida</taxon>
        <taxon>Rhabditina</taxon>
        <taxon>Rhabditomorpha</taxon>
        <taxon>Rhabditoidea</taxon>
        <taxon>Rhabditidae</taxon>
        <taxon>Peloderinae</taxon>
        <taxon>Caenorhabditis</taxon>
    </lineage>
</organism>
<dbReference type="GO" id="GO:0004771">
    <property type="term" value="F:sterol ester esterase activity"/>
    <property type="evidence" value="ECO:0007669"/>
    <property type="project" value="UniProtKB-EC"/>
</dbReference>
<dbReference type="PANTHER" id="PTHR13390">
    <property type="entry name" value="LIPASE"/>
    <property type="match status" value="1"/>
</dbReference>
<proteinExistence type="predicted"/>
<keyword evidence="6" id="KW-1185">Reference proteome</keyword>
<comment type="catalytic activity">
    <reaction evidence="4">
        <text>a cholesterol ester + H2O = cholesterol + a fatty acid + H(+)</text>
        <dbReference type="Rhea" id="RHEA:36403"/>
        <dbReference type="ChEBI" id="CHEBI:15377"/>
        <dbReference type="ChEBI" id="CHEBI:15378"/>
        <dbReference type="ChEBI" id="CHEBI:16113"/>
        <dbReference type="ChEBI" id="CHEBI:17002"/>
        <dbReference type="ChEBI" id="CHEBI:28868"/>
        <dbReference type="EC" id="3.1.1.13"/>
    </reaction>
    <physiologicalReaction direction="left-to-right" evidence="4">
        <dbReference type="Rhea" id="RHEA:36404"/>
    </physiologicalReaction>
</comment>
<evidence type="ECO:0000256" key="2">
    <source>
        <dbReference type="ARBA" id="ARBA00031924"/>
    </source>
</evidence>
<evidence type="ECO:0000256" key="4">
    <source>
        <dbReference type="ARBA" id="ARBA00049527"/>
    </source>
</evidence>
<evidence type="ECO:0000313" key="5">
    <source>
        <dbReference type="EnsemblMetazoa" id="CJA22454b.1"/>
    </source>
</evidence>
<dbReference type="PANTHER" id="PTHR13390:SF3">
    <property type="entry name" value="LIPID DROPLET-ASSOCIATED HYDROLASE"/>
    <property type="match status" value="1"/>
</dbReference>
<evidence type="ECO:0000256" key="3">
    <source>
        <dbReference type="ARBA" id="ARBA00039150"/>
    </source>
</evidence>
<dbReference type="EC" id="3.1.1.13" evidence="3"/>
<dbReference type="GO" id="GO:0019915">
    <property type="term" value="P:lipid storage"/>
    <property type="evidence" value="ECO:0007669"/>
    <property type="project" value="InterPro"/>
</dbReference>
<dbReference type="SUPFAM" id="SSF53474">
    <property type="entry name" value="alpha/beta-Hydrolases"/>
    <property type="match status" value="1"/>
</dbReference>
<reference evidence="5" key="2">
    <citation type="submission" date="2022-06" db="UniProtKB">
        <authorList>
            <consortium name="EnsemblMetazoa"/>
        </authorList>
    </citation>
    <scope>IDENTIFICATION</scope>
    <source>
        <strain evidence="5">DF5081</strain>
    </source>
</reference>
<dbReference type="Pfam" id="PF10230">
    <property type="entry name" value="LIDHydrolase"/>
    <property type="match status" value="1"/>
</dbReference>
<evidence type="ECO:0000313" key="6">
    <source>
        <dbReference type="Proteomes" id="UP000005237"/>
    </source>
</evidence>
<dbReference type="EnsemblMetazoa" id="CJA22454b.1">
    <property type="protein sequence ID" value="CJA22454b.1"/>
    <property type="gene ID" value="WBGene00178026"/>
</dbReference>
<evidence type="ECO:0000256" key="1">
    <source>
        <dbReference type="ARBA" id="ARBA00019242"/>
    </source>
</evidence>